<protein>
    <recommendedName>
        <fullName evidence="3">RRM domain-containing protein</fullName>
    </recommendedName>
</protein>
<keyword evidence="1" id="KW-0694">RNA-binding</keyword>
<gene>
    <name evidence="4" type="ORF">THRCLA_21761</name>
</gene>
<feature type="domain" description="RRM" evidence="3">
    <location>
        <begin position="27"/>
        <end position="103"/>
    </location>
</feature>
<evidence type="ECO:0000313" key="5">
    <source>
        <dbReference type="Proteomes" id="UP000243217"/>
    </source>
</evidence>
<dbReference type="InterPro" id="IPR000504">
    <property type="entry name" value="RRM_dom"/>
</dbReference>
<evidence type="ECO:0000256" key="1">
    <source>
        <dbReference type="PROSITE-ProRule" id="PRU00176"/>
    </source>
</evidence>
<sequence>MSQENELAAKDATPAIVDKEAEPDELCNVYVGHLTPHANETHLQPFFRPYGVIRHIWIARRPPGFAFVTYLKAQAAKRAVESINAMEDPSILGQTIKCELGNGEKSTNQPIKRKRVRTKKGESFKEKKARRLAVSKSI</sequence>
<dbReference type="AlphaFoldDB" id="A0A1V9ZPX5"/>
<organism evidence="4 5">
    <name type="scientific">Thraustotheca clavata</name>
    <dbReference type="NCBI Taxonomy" id="74557"/>
    <lineage>
        <taxon>Eukaryota</taxon>
        <taxon>Sar</taxon>
        <taxon>Stramenopiles</taxon>
        <taxon>Oomycota</taxon>
        <taxon>Saprolegniomycetes</taxon>
        <taxon>Saprolegniales</taxon>
        <taxon>Achlyaceae</taxon>
        <taxon>Thraustotheca</taxon>
    </lineage>
</organism>
<feature type="region of interest" description="Disordered" evidence="2">
    <location>
        <begin position="102"/>
        <end position="138"/>
    </location>
</feature>
<dbReference type="STRING" id="74557.A0A1V9ZPX5"/>
<dbReference type="InterPro" id="IPR035979">
    <property type="entry name" value="RBD_domain_sf"/>
</dbReference>
<comment type="caution">
    <text evidence="4">The sequence shown here is derived from an EMBL/GenBank/DDBJ whole genome shotgun (WGS) entry which is preliminary data.</text>
</comment>
<name>A0A1V9ZPX5_9STRA</name>
<dbReference type="Proteomes" id="UP000243217">
    <property type="component" value="Unassembled WGS sequence"/>
</dbReference>
<dbReference type="SMART" id="SM00360">
    <property type="entry name" value="RRM"/>
    <property type="match status" value="1"/>
</dbReference>
<dbReference type="InterPro" id="IPR050907">
    <property type="entry name" value="SRSF"/>
</dbReference>
<dbReference type="PANTHER" id="PTHR23147">
    <property type="entry name" value="SERINE/ARGININE RICH SPLICING FACTOR"/>
    <property type="match status" value="1"/>
</dbReference>
<dbReference type="EMBL" id="JNBS01001760">
    <property type="protein sequence ID" value="OQS00072.1"/>
    <property type="molecule type" value="Genomic_DNA"/>
</dbReference>
<keyword evidence="5" id="KW-1185">Reference proteome</keyword>
<dbReference type="PROSITE" id="PS50102">
    <property type="entry name" value="RRM"/>
    <property type="match status" value="1"/>
</dbReference>
<dbReference type="GO" id="GO:0003723">
    <property type="term" value="F:RNA binding"/>
    <property type="evidence" value="ECO:0007669"/>
    <property type="project" value="UniProtKB-UniRule"/>
</dbReference>
<evidence type="ECO:0000256" key="2">
    <source>
        <dbReference type="SAM" id="MobiDB-lite"/>
    </source>
</evidence>
<dbReference type="Gene3D" id="3.30.70.330">
    <property type="match status" value="1"/>
</dbReference>
<accession>A0A1V9ZPX5</accession>
<dbReference type="SUPFAM" id="SSF54928">
    <property type="entry name" value="RNA-binding domain, RBD"/>
    <property type="match status" value="1"/>
</dbReference>
<reference evidence="4 5" key="1">
    <citation type="journal article" date="2014" name="Genome Biol. Evol.">
        <title>The secreted proteins of Achlya hypogyna and Thraustotheca clavata identify the ancestral oomycete secretome and reveal gene acquisitions by horizontal gene transfer.</title>
        <authorList>
            <person name="Misner I."/>
            <person name="Blouin N."/>
            <person name="Leonard G."/>
            <person name="Richards T.A."/>
            <person name="Lane C.E."/>
        </authorList>
    </citation>
    <scope>NUCLEOTIDE SEQUENCE [LARGE SCALE GENOMIC DNA]</scope>
    <source>
        <strain evidence="4 5">ATCC 34112</strain>
    </source>
</reference>
<proteinExistence type="predicted"/>
<dbReference type="InterPro" id="IPR012677">
    <property type="entry name" value="Nucleotide-bd_a/b_plait_sf"/>
</dbReference>
<evidence type="ECO:0000259" key="3">
    <source>
        <dbReference type="PROSITE" id="PS50102"/>
    </source>
</evidence>
<evidence type="ECO:0000313" key="4">
    <source>
        <dbReference type="EMBL" id="OQS00072.1"/>
    </source>
</evidence>
<dbReference type="OrthoDB" id="5970at2759"/>
<feature type="compositionally biased region" description="Basic residues" evidence="2">
    <location>
        <begin position="127"/>
        <end position="138"/>
    </location>
</feature>
<dbReference type="Pfam" id="PF00076">
    <property type="entry name" value="RRM_1"/>
    <property type="match status" value="1"/>
</dbReference>